<evidence type="ECO:0000313" key="3">
    <source>
        <dbReference type="WBParaSite" id="Gr19_v10_g12082.t3"/>
    </source>
</evidence>
<keyword evidence="2" id="KW-1185">Reference proteome</keyword>
<evidence type="ECO:0000313" key="2">
    <source>
        <dbReference type="Proteomes" id="UP000887572"/>
    </source>
</evidence>
<reference evidence="3" key="1">
    <citation type="submission" date="2022-11" db="UniProtKB">
        <authorList>
            <consortium name="WormBaseParasite"/>
        </authorList>
    </citation>
    <scope>IDENTIFICATION</scope>
</reference>
<feature type="transmembrane region" description="Helical" evidence="1">
    <location>
        <begin position="54"/>
        <end position="81"/>
    </location>
</feature>
<proteinExistence type="predicted"/>
<keyword evidence="1" id="KW-0472">Membrane</keyword>
<accession>A0A914GYZ1</accession>
<name>A0A914GYZ1_GLORO</name>
<dbReference type="Proteomes" id="UP000887572">
    <property type="component" value="Unplaced"/>
</dbReference>
<protein>
    <submittedName>
        <fullName evidence="3">Uncharacterized protein</fullName>
    </submittedName>
</protein>
<sequence>MLSVTESAAKVPHTRHGGQKTASTFAAFSHDFDTYFVNWQLARRSNLLNGADTYYALLMPSLIFVVVVHFVALEIGLEFFINN</sequence>
<dbReference type="WBParaSite" id="Gr19_v10_g12082.t3">
    <property type="protein sequence ID" value="Gr19_v10_g12082.t3"/>
    <property type="gene ID" value="Gr19_v10_g12082"/>
</dbReference>
<keyword evidence="1" id="KW-1133">Transmembrane helix</keyword>
<dbReference type="AlphaFoldDB" id="A0A914GYZ1"/>
<evidence type="ECO:0000256" key="1">
    <source>
        <dbReference type="SAM" id="Phobius"/>
    </source>
</evidence>
<keyword evidence="1" id="KW-0812">Transmembrane</keyword>
<organism evidence="2 3">
    <name type="scientific">Globodera rostochiensis</name>
    <name type="common">Golden nematode worm</name>
    <name type="synonym">Heterodera rostochiensis</name>
    <dbReference type="NCBI Taxonomy" id="31243"/>
    <lineage>
        <taxon>Eukaryota</taxon>
        <taxon>Metazoa</taxon>
        <taxon>Ecdysozoa</taxon>
        <taxon>Nematoda</taxon>
        <taxon>Chromadorea</taxon>
        <taxon>Rhabditida</taxon>
        <taxon>Tylenchina</taxon>
        <taxon>Tylenchomorpha</taxon>
        <taxon>Tylenchoidea</taxon>
        <taxon>Heteroderidae</taxon>
        <taxon>Heteroderinae</taxon>
        <taxon>Globodera</taxon>
    </lineage>
</organism>